<dbReference type="EMBL" id="CP101989">
    <property type="protein sequence ID" value="UUI66760.1"/>
    <property type="molecule type" value="Genomic_DNA"/>
</dbReference>
<dbReference type="Gene3D" id="3.40.50.12780">
    <property type="entry name" value="N-terminal domain of ligase-like"/>
    <property type="match status" value="1"/>
</dbReference>
<dbReference type="InterPro" id="IPR000873">
    <property type="entry name" value="AMP-dep_synth/lig_dom"/>
</dbReference>
<evidence type="ECO:0000313" key="3">
    <source>
        <dbReference type="EMBL" id="UUI66760.1"/>
    </source>
</evidence>
<dbReference type="InterPro" id="IPR025110">
    <property type="entry name" value="AMP-bd_C"/>
</dbReference>
<feature type="domain" description="AMP-dependent synthetase/ligase" evidence="1">
    <location>
        <begin position="13"/>
        <end position="361"/>
    </location>
</feature>
<dbReference type="Gene3D" id="3.30.300.30">
    <property type="match status" value="1"/>
</dbReference>
<evidence type="ECO:0000259" key="1">
    <source>
        <dbReference type="Pfam" id="PF00501"/>
    </source>
</evidence>
<accession>A0ABY5KCD9</accession>
<dbReference type="InterPro" id="IPR042099">
    <property type="entry name" value="ANL_N_sf"/>
</dbReference>
<dbReference type="PANTHER" id="PTHR43767">
    <property type="entry name" value="LONG-CHAIN-FATTY-ACID--COA LIGASE"/>
    <property type="match status" value="1"/>
</dbReference>
<dbReference type="SUPFAM" id="SSF56801">
    <property type="entry name" value="Acetyl-CoA synthetase-like"/>
    <property type="match status" value="1"/>
</dbReference>
<evidence type="ECO:0000313" key="4">
    <source>
        <dbReference type="Proteomes" id="UP001317322"/>
    </source>
</evidence>
<dbReference type="Proteomes" id="UP001317322">
    <property type="component" value="Chromosome"/>
</dbReference>
<dbReference type="InterPro" id="IPR045851">
    <property type="entry name" value="AMP-bd_C_sf"/>
</dbReference>
<gene>
    <name evidence="3" type="ORF">NP075_08705</name>
</gene>
<dbReference type="Pfam" id="PF00501">
    <property type="entry name" value="AMP-binding"/>
    <property type="match status" value="1"/>
</dbReference>
<organism evidence="3 4">
    <name type="scientific">Cellulomonas wangsupingiae</name>
    <dbReference type="NCBI Taxonomy" id="2968085"/>
    <lineage>
        <taxon>Bacteria</taxon>
        <taxon>Bacillati</taxon>
        <taxon>Actinomycetota</taxon>
        <taxon>Actinomycetes</taxon>
        <taxon>Micrococcales</taxon>
        <taxon>Cellulomonadaceae</taxon>
        <taxon>Cellulomonas</taxon>
    </lineage>
</organism>
<keyword evidence="3" id="KW-0436">Ligase</keyword>
<dbReference type="GO" id="GO:0016874">
    <property type="term" value="F:ligase activity"/>
    <property type="evidence" value="ECO:0007669"/>
    <property type="project" value="UniProtKB-KW"/>
</dbReference>
<dbReference type="RefSeq" id="WP_227562811.1">
    <property type="nucleotide sequence ID" value="NZ_CP101989.1"/>
</dbReference>
<sequence length="501" mass="52496">MSAVTLLPDLLGHAARTWPGRTAVLDAVTAVTYEDLQAHSARVASWLADAGVGRGDRVVVALPADATLVTVIWGVVRAGAVLVVVRDDAPAPAVVHVLDDAQPVLVLSDADVVHDAAHAAGVRVRRRSDLPGPARPGGPAPAALAPGTLAVDPALFVYTSGSTGMPKAVVSTHAQVTFAVTAIASRLRYRWTDVVHCVLPLSFDYGLYQVLLCAQAGAALHVGGGDEAGGRLLAGLRRSRASVLPAVPSLAANLARLLERPGAAPPDLRLLTSTGATMPPEVLAVLRARIPTLRVQLMFGLTECKRAAILDEDEDLLHPGACGRALPGTEILAVGPDGRPVPRGQLGELVVRGPHVMAGYWRRPELTAQRFVRRDGLFPELRTGDHGWVDPGGYVYFAGRRDDVYKERGTRVSATEVEAAAHRCAGVEEACVVLPGPAQDGAALVVVGDVEPDGVLRALRGQLEDGKIPARCVVVGAMPLTANGKLDRARLRDVVEVGARA</sequence>
<reference evidence="3 4" key="1">
    <citation type="submission" date="2022-07" db="EMBL/GenBank/DDBJ databases">
        <title>Novel species in genus cellulomonas.</title>
        <authorList>
            <person name="Ye L."/>
        </authorList>
    </citation>
    <scope>NUCLEOTIDE SEQUENCE [LARGE SCALE GENOMIC DNA]</scope>
    <source>
        <strain evidence="4">zg-Y908</strain>
    </source>
</reference>
<dbReference type="PROSITE" id="PS00455">
    <property type="entry name" value="AMP_BINDING"/>
    <property type="match status" value="1"/>
</dbReference>
<evidence type="ECO:0000259" key="2">
    <source>
        <dbReference type="Pfam" id="PF13193"/>
    </source>
</evidence>
<dbReference type="Pfam" id="PF13193">
    <property type="entry name" value="AMP-binding_C"/>
    <property type="match status" value="1"/>
</dbReference>
<protein>
    <submittedName>
        <fullName evidence="3">Acyl--CoA ligase</fullName>
    </submittedName>
</protein>
<dbReference type="InterPro" id="IPR020845">
    <property type="entry name" value="AMP-binding_CS"/>
</dbReference>
<proteinExistence type="predicted"/>
<dbReference type="PANTHER" id="PTHR43767:SF1">
    <property type="entry name" value="NONRIBOSOMAL PEPTIDE SYNTHASE PES1 (EUROFUNG)-RELATED"/>
    <property type="match status" value="1"/>
</dbReference>
<feature type="domain" description="AMP-binding enzyme C-terminal" evidence="2">
    <location>
        <begin position="416"/>
        <end position="485"/>
    </location>
</feature>
<name>A0ABY5KCD9_9CELL</name>
<dbReference type="InterPro" id="IPR050237">
    <property type="entry name" value="ATP-dep_AMP-bd_enzyme"/>
</dbReference>
<keyword evidence="4" id="KW-1185">Reference proteome</keyword>